<comment type="pathway">
    <text evidence="1">Protein modification; protein ubiquitination.</text>
</comment>
<dbReference type="Pfam" id="PF00651">
    <property type="entry name" value="BTB"/>
    <property type="match status" value="1"/>
</dbReference>
<proteinExistence type="predicted"/>
<keyword evidence="4" id="KW-0862">Zinc</keyword>
<keyword evidence="3" id="KW-0040">ANK repeat</keyword>
<dbReference type="OrthoDB" id="5600418at2759"/>
<comment type="caution">
    <text evidence="9">The sequence shown here is derived from an EMBL/GenBank/DDBJ whole genome shotgun (WGS) entry which is preliminary data.</text>
</comment>
<keyword evidence="4" id="KW-0863">Zinc-finger</keyword>
<dbReference type="InterPro" id="IPR001841">
    <property type="entry name" value="Znf_RING"/>
</dbReference>
<dbReference type="SUPFAM" id="SSF57850">
    <property type="entry name" value="RING/U-box"/>
    <property type="match status" value="1"/>
</dbReference>
<dbReference type="InterPro" id="IPR044515">
    <property type="entry name" value="ABTB1"/>
</dbReference>
<protein>
    <recommendedName>
        <fullName evidence="11">RING-type domain-containing protein</fullName>
    </recommendedName>
</protein>
<evidence type="ECO:0000256" key="5">
    <source>
        <dbReference type="SAM" id="Coils"/>
    </source>
</evidence>
<evidence type="ECO:0008006" key="11">
    <source>
        <dbReference type="Google" id="ProtNLM"/>
    </source>
</evidence>
<feature type="region of interest" description="Disordered" evidence="6">
    <location>
        <begin position="1"/>
        <end position="38"/>
    </location>
</feature>
<evidence type="ECO:0000256" key="4">
    <source>
        <dbReference type="PROSITE-ProRule" id="PRU00175"/>
    </source>
</evidence>
<evidence type="ECO:0000313" key="9">
    <source>
        <dbReference type="EMBL" id="KAG2496327.1"/>
    </source>
</evidence>
<dbReference type="Gene3D" id="2.120.10.30">
    <property type="entry name" value="TolB, C-terminal domain"/>
    <property type="match status" value="1"/>
</dbReference>
<evidence type="ECO:0000256" key="1">
    <source>
        <dbReference type="ARBA" id="ARBA00004906"/>
    </source>
</evidence>
<keyword evidence="2" id="KW-0677">Repeat</keyword>
<feature type="compositionally biased region" description="Basic and acidic residues" evidence="6">
    <location>
        <begin position="269"/>
        <end position="283"/>
    </location>
</feature>
<keyword evidence="5" id="KW-0175">Coiled coil</keyword>
<evidence type="ECO:0000256" key="2">
    <source>
        <dbReference type="ARBA" id="ARBA00022737"/>
    </source>
</evidence>
<evidence type="ECO:0000313" key="10">
    <source>
        <dbReference type="Proteomes" id="UP000612055"/>
    </source>
</evidence>
<name>A0A835Y780_9CHLO</name>
<feature type="domain" description="BTB" evidence="8">
    <location>
        <begin position="886"/>
        <end position="954"/>
    </location>
</feature>
<dbReference type="Proteomes" id="UP000612055">
    <property type="component" value="Unassembled WGS sequence"/>
</dbReference>
<dbReference type="GO" id="GO:0008270">
    <property type="term" value="F:zinc ion binding"/>
    <property type="evidence" value="ECO:0007669"/>
    <property type="project" value="UniProtKB-KW"/>
</dbReference>
<evidence type="ECO:0000259" key="8">
    <source>
        <dbReference type="PROSITE" id="PS50097"/>
    </source>
</evidence>
<dbReference type="InterPro" id="IPR000210">
    <property type="entry name" value="BTB/POZ_dom"/>
</dbReference>
<dbReference type="SUPFAM" id="SSF101898">
    <property type="entry name" value="NHL repeat"/>
    <property type="match status" value="1"/>
</dbReference>
<dbReference type="GO" id="GO:0005737">
    <property type="term" value="C:cytoplasm"/>
    <property type="evidence" value="ECO:0007669"/>
    <property type="project" value="TreeGrafter"/>
</dbReference>
<dbReference type="PANTHER" id="PTHR46231:SF1">
    <property type="entry name" value="ANKYRIN REPEAT AND BTB_POZ DOMAIN-CONTAINING PROTEIN 1"/>
    <property type="match status" value="1"/>
</dbReference>
<dbReference type="CDD" id="cd18186">
    <property type="entry name" value="BTB_POZ_ZBTB_KLHL-like"/>
    <property type="match status" value="1"/>
</dbReference>
<feature type="region of interest" description="Disordered" evidence="6">
    <location>
        <begin position="384"/>
        <end position="411"/>
    </location>
</feature>
<accession>A0A835Y780</accession>
<dbReference type="Pfam" id="PF13639">
    <property type="entry name" value="zf-RING_2"/>
    <property type="match status" value="1"/>
</dbReference>
<dbReference type="EMBL" id="JAEHOE010000019">
    <property type="protein sequence ID" value="KAG2496327.1"/>
    <property type="molecule type" value="Genomic_DNA"/>
</dbReference>
<feature type="coiled-coil region" evidence="5">
    <location>
        <begin position="136"/>
        <end position="251"/>
    </location>
</feature>
<feature type="compositionally biased region" description="Basic and acidic residues" evidence="6">
    <location>
        <begin position="390"/>
        <end position="411"/>
    </location>
</feature>
<keyword evidence="4" id="KW-0479">Metal-binding</keyword>
<evidence type="ECO:0000256" key="6">
    <source>
        <dbReference type="SAM" id="MobiDB-lite"/>
    </source>
</evidence>
<gene>
    <name evidence="9" type="ORF">HYH03_005558</name>
</gene>
<dbReference type="InterPro" id="IPR011042">
    <property type="entry name" value="6-blade_b-propeller_TolB-like"/>
</dbReference>
<dbReference type="SMART" id="SM00225">
    <property type="entry name" value="BTB"/>
    <property type="match status" value="1"/>
</dbReference>
<evidence type="ECO:0000259" key="7">
    <source>
        <dbReference type="PROSITE" id="PS50089"/>
    </source>
</evidence>
<organism evidence="9 10">
    <name type="scientific">Edaphochlamys debaryana</name>
    <dbReference type="NCBI Taxonomy" id="47281"/>
    <lineage>
        <taxon>Eukaryota</taxon>
        <taxon>Viridiplantae</taxon>
        <taxon>Chlorophyta</taxon>
        <taxon>core chlorophytes</taxon>
        <taxon>Chlorophyceae</taxon>
        <taxon>CS clade</taxon>
        <taxon>Chlamydomonadales</taxon>
        <taxon>Chlamydomonadales incertae sedis</taxon>
        <taxon>Edaphochlamys</taxon>
    </lineage>
</organism>
<dbReference type="Gene3D" id="3.30.710.10">
    <property type="entry name" value="Potassium Channel Kv1.1, Chain A"/>
    <property type="match status" value="1"/>
</dbReference>
<dbReference type="SUPFAM" id="SSF54695">
    <property type="entry name" value="POZ domain"/>
    <property type="match status" value="1"/>
</dbReference>
<dbReference type="Gene3D" id="3.30.40.10">
    <property type="entry name" value="Zinc/RING finger domain, C3HC4 (zinc finger)"/>
    <property type="match status" value="1"/>
</dbReference>
<feature type="compositionally biased region" description="Low complexity" evidence="6">
    <location>
        <begin position="284"/>
        <end position="303"/>
    </location>
</feature>
<sequence length="1055" mass="109616">MDTMRKRPSDVIATEDSSPAKKRHAVGPDVSPPIAVNPDGAEAHNECTICLSPYDEDGDHMPAVLKCGHVTGDSCLRTWLQQKKQCPLCNQKATKAQICRVYNLPTLGTRSASSGEAPAGPSGAQSGALAQRDALIRDLQLAKTAAEQEAQKARDELLRERAQSAQLVASYTQLSRLHALKLHALQSALDGSQAAARSLEEQVGSLQVQVDSLQAQVASLQEQGKAAEDAAATLREQKAAAEERAAVAEGLAVAEQLGLVSWGAAGTKPEGRSGKAEGGDARPLRPLQPQATQPQPRPAQAQPNTSKAQVQAQAPDGDTKAAADLATAAAALLPAGCSKKLSTAINVVALAASIATEDPAQDPLRLLLADRAQLYGEMHRQGMLRPGAPECRDASSKHSSPAKERTKATESVAELHHAAEARAKAAEGQAAAAQQRTRELEPRLQAAEAAAKLHGLTAVSAANIAATQLVRQQQEHAQQTEELKAQNGHLRTLTQQLQADVTKWQGEATALRAAAEAAGVRTQLAAAEAAAAAGSRRSVLEGEVWRVRAQVAMGRWAPRHEAAEREATAAELDREVRGVVVRPRPSGGPDQALAFFGDGGVYELESGVGAEGARLGQRLATAPGKAECPAYDPASNAVVFTAGFPSCLYKLDADNGVCLAAGSEKEALHGDMVSALAADGQGSLFLQLSSTIKRYDVRSGLLTRARIGTRGCWWGLVSDLSSGTLFAKTETSVHRLRTEGGGGAELLAGSTEAQGSADGRGTSARFWEVGALLPLPGGNLLIADGCDLRCMDGGGTVTTLLEECFGKAGVRQMVLLPSGEVAAVSWGSCAVTIISGGGFGPTTLLRSSPFATAAPPISRLLDLLTLSGGVQARSSSSSSGVAAGIVTIRVGAETFPAHRSVLAAGSEYFARLLSPDGGFADSGAVEVVLDDDAEPAAFAHLLSYMYCNTMGVSYSQQLLAAPAELLRPTAALAGRLLIGGAVAALTDRLAVATTPATVLSDLLWANTHGLAELQARLAAFAMESRKSVDMSCLPECLARCPEVVGGLLEIAFRAL</sequence>
<dbReference type="PANTHER" id="PTHR46231">
    <property type="entry name" value="ANKYRIN REPEAT AND BTB/POZ DOMAIN-CONTAINING PROTEIN 1"/>
    <property type="match status" value="1"/>
</dbReference>
<reference evidence="9" key="1">
    <citation type="journal article" date="2020" name="bioRxiv">
        <title>Comparative genomics of Chlamydomonas.</title>
        <authorList>
            <person name="Craig R.J."/>
            <person name="Hasan A.R."/>
            <person name="Ness R.W."/>
            <person name="Keightley P.D."/>
        </authorList>
    </citation>
    <scope>NUCLEOTIDE SEQUENCE</scope>
    <source>
        <strain evidence="9">CCAP 11/70</strain>
    </source>
</reference>
<dbReference type="InterPro" id="IPR013083">
    <property type="entry name" value="Znf_RING/FYVE/PHD"/>
</dbReference>
<dbReference type="SMART" id="SM00184">
    <property type="entry name" value="RING"/>
    <property type="match status" value="1"/>
</dbReference>
<dbReference type="GO" id="GO:0000151">
    <property type="term" value="C:ubiquitin ligase complex"/>
    <property type="evidence" value="ECO:0007669"/>
    <property type="project" value="TreeGrafter"/>
</dbReference>
<dbReference type="AlphaFoldDB" id="A0A835Y780"/>
<keyword evidence="10" id="KW-1185">Reference proteome</keyword>
<evidence type="ECO:0000256" key="3">
    <source>
        <dbReference type="ARBA" id="ARBA00023043"/>
    </source>
</evidence>
<feature type="domain" description="RING-type" evidence="7">
    <location>
        <begin position="47"/>
        <end position="90"/>
    </location>
</feature>
<dbReference type="PROSITE" id="PS50089">
    <property type="entry name" value="ZF_RING_2"/>
    <property type="match status" value="1"/>
</dbReference>
<dbReference type="PROSITE" id="PS50097">
    <property type="entry name" value="BTB"/>
    <property type="match status" value="1"/>
</dbReference>
<feature type="region of interest" description="Disordered" evidence="6">
    <location>
        <begin position="264"/>
        <end position="318"/>
    </location>
</feature>
<dbReference type="InterPro" id="IPR011333">
    <property type="entry name" value="SKP1/BTB/POZ_sf"/>
</dbReference>